<dbReference type="eggNOG" id="COG0715">
    <property type="taxonomic scope" value="Bacteria"/>
</dbReference>
<reference evidence="2 3" key="1">
    <citation type="submission" date="2010-10" db="EMBL/GenBank/DDBJ databases">
        <authorList>
            <consortium name="The Broad Institute Genome Sequencing Platform"/>
            <person name="Ward D."/>
            <person name="Earl A."/>
            <person name="Feldgarden M."/>
            <person name="Young S.K."/>
            <person name="Gargeya S."/>
            <person name="Zeng Q."/>
            <person name="Alvarado L."/>
            <person name="Berlin A."/>
            <person name="Bochicchio J."/>
            <person name="Chapman S.B."/>
            <person name="Chen Z."/>
            <person name="Freedman E."/>
            <person name="Gellesch M."/>
            <person name="Goldberg J."/>
            <person name="Griggs A."/>
            <person name="Gujja S."/>
            <person name="Heilman E."/>
            <person name="Heiman D."/>
            <person name="Howarth C."/>
            <person name="Mehta T."/>
            <person name="Neiman D."/>
            <person name="Pearson M."/>
            <person name="Roberts A."/>
            <person name="Saif S."/>
            <person name="Shea T."/>
            <person name="Shenoy N."/>
            <person name="Sisk P."/>
            <person name="Stolte C."/>
            <person name="Sykes S."/>
            <person name="White J."/>
            <person name="Yandava C."/>
            <person name="Allen-Vercoe E."/>
            <person name="Sibley C."/>
            <person name="Ambrose C.E."/>
            <person name="Strauss J."/>
            <person name="Daigneault M."/>
            <person name="Haas B."/>
            <person name="Nusbaum C."/>
            <person name="Birren B."/>
        </authorList>
    </citation>
    <scope>NUCLEOTIDE SEQUENCE [LARGE SCALE GENOMIC DNA]</scope>
    <source>
        <strain evidence="2 3">3_1_6</strain>
    </source>
</reference>
<dbReference type="HOGENOM" id="CLU_065959_0_0_7"/>
<dbReference type="RefSeq" id="WP_005027134.1">
    <property type="nucleotide sequence ID" value="NZ_KE150240.1"/>
</dbReference>
<evidence type="ECO:0008006" key="4">
    <source>
        <dbReference type="Google" id="ProtNLM"/>
    </source>
</evidence>
<dbReference type="Pfam" id="PF13379">
    <property type="entry name" value="NMT1_2"/>
    <property type="match status" value="1"/>
</dbReference>
<keyword evidence="1" id="KW-0732">Signal</keyword>
<dbReference type="Gene3D" id="3.40.190.10">
    <property type="entry name" value="Periplasmic binding protein-like II"/>
    <property type="match status" value="2"/>
</dbReference>
<dbReference type="SUPFAM" id="SSF53850">
    <property type="entry name" value="Periplasmic binding protein-like II"/>
    <property type="match status" value="1"/>
</dbReference>
<evidence type="ECO:0000313" key="2">
    <source>
        <dbReference type="EMBL" id="EFV44486.1"/>
    </source>
</evidence>
<gene>
    <name evidence="2" type="ORF">HMPREF0179_01680</name>
</gene>
<dbReference type="GeneID" id="78087375"/>
<dbReference type="OrthoDB" id="2054296at2"/>
<sequence length="352" mass="38877">MGFKRSFVGICLVLLALAWSTPARSASPIPMKTAWLGEHETFAVWYAKQKGWDKEAGLDLTMLRFDSGKAIVEGVLAYDWAIAGCGAVPALTAALSERLDIIAVANDESAANALYVRADSPLLSIKGTNPAYPDIYGDQATVKGKEILCPKGTSAHYMMAAWLKSLGLEEKDVRVKYMSPVQALGAFAGGLGDVVALWAPLTYDADAKGFKPAALSSNCGVSQPVLIVANHEYAIQYPERVEAFLKMYLRVITFMRETPVETLVPDYVRFYEEWTGRKLTSEIAAKDLANHAVFNLEEQLALFDDAQGKSKLQNWLTDIAAFYESIGMVRKEDRQRLRRMNAVTDDYLKALR</sequence>
<dbReference type="STRING" id="563192.HMPREF0179_01680"/>
<keyword evidence="3" id="KW-1185">Reference proteome</keyword>
<proteinExistence type="predicted"/>
<evidence type="ECO:0000313" key="3">
    <source>
        <dbReference type="Proteomes" id="UP000006034"/>
    </source>
</evidence>
<feature type="chain" id="PRO_5003200983" description="SsuA/THI5-like domain-containing protein" evidence="1">
    <location>
        <begin position="26"/>
        <end position="352"/>
    </location>
</feature>
<evidence type="ECO:0000256" key="1">
    <source>
        <dbReference type="SAM" id="SignalP"/>
    </source>
</evidence>
<protein>
    <recommendedName>
        <fullName evidence="4">SsuA/THI5-like domain-containing protein</fullName>
    </recommendedName>
</protein>
<comment type="caution">
    <text evidence="2">The sequence shown here is derived from an EMBL/GenBank/DDBJ whole genome shotgun (WGS) entry which is preliminary data.</text>
</comment>
<organism evidence="2 3">
    <name type="scientific">Bilophila wadsworthia (strain 3_1_6)</name>
    <dbReference type="NCBI Taxonomy" id="563192"/>
    <lineage>
        <taxon>Bacteria</taxon>
        <taxon>Pseudomonadati</taxon>
        <taxon>Thermodesulfobacteriota</taxon>
        <taxon>Desulfovibrionia</taxon>
        <taxon>Desulfovibrionales</taxon>
        <taxon>Desulfovibrionaceae</taxon>
        <taxon>Bilophila</taxon>
    </lineage>
</organism>
<dbReference type="PANTHER" id="PTHR30024">
    <property type="entry name" value="ALIPHATIC SULFONATES-BINDING PROTEIN-RELATED"/>
    <property type="match status" value="1"/>
</dbReference>
<reference evidence="2 3" key="2">
    <citation type="submission" date="2013-04" db="EMBL/GenBank/DDBJ databases">
        <title>The Genome Sequence of Bilophila wadsworthia 3_1_6.</title>
        <authorList>
            <consortium name="The Broad Institute Genomics Platform"/>
            <person name="Earl A."/>
            <person name="Ward D."/>
            <person name="Feldgarden M."/>
            <person name="Gevers D."/>
            <person name="Sibley C."/>
            <person name="Strauss J."/>
            <person name="Allen-Vercoe E."/>
            <person name="Walker B."/>
            <person name="Young S."/>
            <person name="Zeng Q."/>
            <person name="Gargeya S."/>
            <person name="Fitzgerald M."/>
            <person name="Haas B."/>
            <person name="Abouelleil A."/>
            <person name="Allen A.W."/>
            <person name="Alvarado L."/>
            <person name="Arachchi H.M."/>
            <person name="Berlin A.M."/>
            <person name="Chapman S.B."/>
            <person name="Gainer-Dewar J."/>
            <person name="Goldberg J."/>
            <person name="Griggs A."/>
            <person name="Gujja S."/>
            <person name="Hansen M."/>
            <person name="Howarth C."/>
            <person name="Imamovic A."/>
            <person name="Ireland A."/>
            <person name="Larimer J."/>
            <person name="McCowan C."/>
            <person name="Murphy C."/>
            <person name="Pearson M."/>
            <person name="Poon T.W."/>
            <person name="Priest M."/>
            <person name="Roberts A."/>
            <person name="Saif S."/>
            <person name="Shea T."/>
            <person name="Sisk P."/>
            <person name="Sykes S."/>
            <person name="Wortman J."/>
            <person name="Nusbaum C."/>
            <person name="Birren B."/>
        </authorList>
    </citation>
    <scope>NUCLEOTIDE SEQUENCE [LARGE SCALE GENOMIC DNA]</scope>
    <source>
        <strain evidence="2 3">3_1_6</strain>
    </source>
</reference>
<name>E5Y667_BILW3</name>
<accession>E5Y667</accession>
<dbReference type="AlphaFoldDB" id="E5Y667"/>
<feature type="signal peptide" evidence="1">
    <location>
        <begin position="1"/>
        <end position="25"/>
    </location>
</feature>
<dbReference type="EMBL" id="ADCP02000003">
    <property type="protein sequence ID" value="EFV44486.1"/>
    <property type="molecule type" value="Genomic_DNA"/>
</dbReference>
<dbReference type="Proteomes" id="UP000006034">
    <property type="component" value="Unassembled WGS sequence"/>
</dbReference>